<dbReference type="Gramene" id="TuG1812G0500005252.01.T01">
    <property type="protein sequence ID" value="TuG1812G0500005252.01.T01.cds336468"/>
    <property type="gene ID" value="TuG1812G0500005252.01"/>
</dbReference>
<reference evidence="2" key="1">
    <citation type="journal article" date="2013" name="Nature">
        <title>Draft genome of the wheat A-genome progenitor Triticum urartu.</title>
        <authorList>
            <person name="Ling H.Q."/>
            <person name="Zhao S."/>
            <person name="Liu D."/>
            <person name="Wang J."/>
            <person name="Sun H."/>
            <person name="Zhang C."/>
            <person name="Fan H."/>
            <person name="Li D."/>
            <person name="Dong L."/>
            <person name="Tao Y."/>
            <person name="Gao C."/>
            <person name="Wu H."/>
            <person name="Li Y."/>
            <person name="Cui Y."/>
            <person name="Guo X."/>
            <person name="Zheng S."/>
            <person name="Wang B."/>
            <person name="Yu K."/>
            <person name="Liang Q."/>
            <person name="Yang W."/>
            <person name="Lou X."/>
            <person name="Chen J."/>
            <person name="Feng M."/>
            <person name="Jian J."/>
            <person name="Zhang X."/>
            <person name="Luo G."/>
            <person name="Jiang Y."/>
            <person name="Liu J."/>
            <person name="Wang Z."/>
            <person name="Sha Y."/>
            <person name="Zhang B."/>
            <person name="Wu H."/>
            <person name="Tang D."/>
            <person name="Shen Q."/>
            <person name="Xue P."/>
            <person name="Zou S."/>
            <person name="Wang X."/>
            <person name="Liu X."/>
            <person name="Wang F."/>
            <person name="Yang Y."/>
            <person name="An X."/>
            <person name="Dong Z."/>
            <person name="Zhang K."/>
            <person name="Zhang X."/>
            <person name="Luo M.C."/>
            <person name="Dvorak J."/>
            <person name="Tong Y."/>
            <person name="Wang J."/>
            <person name="Yang H."/>
            <person name="Li Z."/>
            <person name="Wang D."/>
            <person name="Zhang A."/>
            <person name="Wang J."/>
        </authorList>
    </citation>
    <scope>NUCLEOTIDE SEQUENCE</scope>
    <source>
        <strain evidence="2">cv. G1812</strain>
    </source>
</reference>
<keyword evidence="2" id="KW-1185">Reference proteome</keyword>
<dbReference type="Proteomes" id="UP000015106">
    <property type="component" value="Chromosome 5"/>
</dbReference>
<organism evidence="1 2">
    <name type="scientific">Triticum urartu</name>
    <name type="common">Red wild einkorn</name>
    <name type="synonym">Crithodium urartu</name>
    <dbReference type="NCBI Taxonomy" id="4572"/>
    <lineage>
        <taxon>Eukaryota</taxon>
        <taxon>Viridiplantae</taxon>
        <taxon>Streptophyta</taxon>
        <taxon>Embryophyta</taxon>
        <taxon>Tracheophyta</taxon>
        <taxon>Spermatophyta</taxon>
        <taxon>Magnoliopsida</taxon>
        <taxon>Liliopsida</taxon>
        <taxon>Poales</taxon>
        <taxon>Poaceae</taxon>
        <taxon>BOP clade</taxon>
        <taxon>Pooideae</taxon>
        <taxon>Triticodae</taxon>
        <taxon>Triticeae</taxon>
        <taxon>Triticinae</taxon>
        <taxon>Triticum</taxon>
    </lineage>
</organism>
<evidence type="ECO:0000313" key="1">
    <source>
        <dbReference type="EnsemblPlants" id="TuG1812G0500005252.01.T01.cds336468"/>
    </source>
</evidence>
<proteinExistence type="predicted"/>
<name>A0A8R7UMH8_TRIUA</name>
<reference evidence="1" key="3">
    <citation type="submission" date="2022-06" db="UniProtKB">
        <authorList>
            <consortium name="EnsemblPlants"/>
        </authorList>
    </citation>
    <scope>IDENTIFICATION</scope>
</reference>
<sequence>VVYSTSPTTLTGECFVLIVTTSRRLSPKTSTSSSTCTSTSMPTRAPADAVVVSCRVVVPSVCGKKIILPSHH</sequence>
<dbReference type="EnsemblPlants" id="TuG1812G0500005252.01.T01">
    <property type="protein sequence ID" value="TuG1812G0500005252.01.T01.cds336468"/>
    <property type="gene ID" value="TuG1812G0500005252.01"/>
</dbReference>
<reference evidence="1" key="2">
    <citation type="submission" date="2018-03" db="EMBL/GenBank/DDBJ databases">
        <title>The Triticum urartu genome reveals the dynamic nature of wheat genome evolution.</title>
        <authorList>
            <person name="Ling H."/>
            <person name="Ma B."/>
            <person name="Shi X."/>
            <person name="Liu H."/>
            <person name="Dong L."/>
            <person name="Sun H."/>
            <person name="Cao Y."/>
            <person name="Gao Q."/>
            <person name="Zheng S."/>
            <person name="Li Y."/>
            <person name="Yu Y."/>
            <person name="Du H."/>
            <person name="Qi M."/>
            <person name="Li Y."/>
            <person name="Yu H."/>
            <person name="Cui Y."/>
            <person name="Wang N."/>
            <person name="Chen C."/>
            <person name="Wu H."/>
            <person name="Zhao Y."/>
            <person name="Zhang J."/>
            <person name="Li Y."/>
            <person name="Zhou W."/>
            <person name="Zhang B."/>
            <person name="Hu W."/>
            <person name="Eijk M."/>
            <person name="Tang J."/>
            <person name="Witsenboer H."/>
            <person name="Zhao S."/>
            <person name="Li Z."/>
            <person name="Zhang A."/>
            <person name="Wang D."/>
            <person name="Liang C."/>
        </authorList>
    </citation>
    <scope>NUCLEOTIDE SEQUENCE [LARGE SCALE GENOMIC DNA]</scope>
    <source>
        <strain evidence="1">cv. G1812</strain>
    </source>
</reference>
<protein>
    <submittedName>
        <fullName evidence="1">Uncharacterized protein</fullName>
    </submittedName>
</protein>
<dbReference type="AlphaFoldDB" id="A0A8R7UMH8"/>
<accession>A0A8R7UMH8</accession>
<evidence type="ECO:0000313" key="2">
    <source>
        <dbReference type="Proteomes" id="UP000015106"/>
    </source>
</evidence>